<dbReference type="GO" id="GO:0005544">
    <property type="term" value="F:calcium-dependent phospholipid binding"/>
    <property type="evidence" value="ECO:0007669"/>
    <property type="project" value="InterPro"/>
</dbReference>
<gene>
    <name evidence="1" type="ORF">DKX38_000183</name>
</gene>
<sequence length="119" mass="13420">MTAFRYEGDEINARLADSEADILHDAMATCQEINCLQLKFGTGEDALTRVIVTRAEKDLNDIKELISARKGGLNFVLLLAFQCFQSQFNNDLCSTFFLRSHAMKQGSTEKMNSKARLQH</sequence>
<organism evidence="1 2">
    <name type="scientific">Salix brachista</name>
    <dbReference type="NCBI Taxonomy" id="2182728"/>
    <lineage>
        <taxon>Eukaryota</taxon>
        <taxon>Viridiplantae</taxon>
        <taxon>Streptophyta</taxon>
        <taxon>Embryophyta</taxon>
        <taxon>Tracheophyta</taxon>
        <taxon>Spermatophyta</taxon>
        <taxon>Magnoliopsida</taxon>
        <taxon>eudicotyledons</taxon>
        <taxon>Gunneridae</taxon>
        <taxon>Pentapetalae</taxon>
        <taxon>rosids</taxon>
        <taxon>fabids</taxon>
        <taxon>Malpighiales</taxon>
        <taxon>Salicaceae</taxon>
        <taxon>Saliceae</taxon>
        <taxon>Salix</taxon>
    </lineage>
</organism>
<reference evidence="2" key="1">
    <citation type="journal article" date="2019" name="Gigascience">
        <title>De novo genome assembly of the endangered Acer yangbiense, a plant species with extremely small populations endemic to Yunnan Province, China.</title>
        <authorList>
            <person name="Yang J."/>
            <person name="Wariss H.M."/>
            <person name="Tao L."/>
            <person name="Zhang R."/>
            <person name="Yun Q."/>
            <person name="Hollingsworth P."/>
            <person name="Dao Z."/>
            <person name="Luo G."/>
            <person name="Guo H."/>
            <person name="Ma Y."/>
            <person name="Sun W."/>
        </authorList>
    </citation>
    <scope>NUCLEOTIDE SEQUENCE [LARGE SCALE GENOMIC DNA]</scope>
    <source>
        <strain evidence="2">cv. br00</strain>
    </source>
</reference>
<comment type="caution">
    <text evidence="1">The sequence shown here is derived from an EMBL/GenBank/DDBJ whole genome shotgun (WGS) entry which is preliminary data.</text>
</comment>
<name>A0A5N5P0Q1_9ROSI</name>
<evidence type="ECO:0000313" key="2">
    <source>
        <dbReference type="Proteomes" id="UP000326939"/>
    </source>
</evidence>
<dbReference type="Gene3D" id="1.10.220.10">
    <property type="entry name" value="Annexin"/>
    <property type="match status" value="1"/>
</dbReference>
<dbReference type="SUPFAM" id="SSF47874">
    <property type="entry name" value="Annexin"/>
    <property type="match status" value="1"/>
</dbReference>
<accession>A0A5N5P0Q1</accession>
<keyword evidence="2" id="KW-1185">Reference proteome</keyword>
<dbReference type="GO" id="GO:0005509">
    <property type="term" value="F:calcium ion binding"/>
    <property type="evidence" value="ECO:0007669"/>
    <property type="project" value="InterPro"/>
</dbReference>
<protein>
    <submittedName>
        <fullName evidence="1">Uncharacterized protein</fullName>
    </submittedName>
</protein>
<dbReference type="EMBL" id="VDCV01000001">
    <property type="protein sequence ID" value="KAB5572989.1"/>
    <property type="molecule type" value="Genomic_DNA"/>
</dbReference>
<evidence type="ECO:0000313" key="1">
    <source>
        <dbReference type="EMBL" id="KAB5572989.1"/>
    </source>
</evidence>
<proteinExistence type="predicted"/>
<dbReference type="InterPro" id="IPR037104">
    <property type="entry name" value="Annexin_sf"/>
</dbReference>
<dbReference type="Proteomes" id="UP000326939">
    <property type="component" value="Chromosome 1"/>
</dbReference>
<dbReference type="AlphaFoldDB" id="A0A5N5P0Q1"/>